<keyword evidence="5" id="KW-1185">Reference proteome</keyword>
<accession>A0ABS2L1W2</accession>
<reference evidence="4 5" key="1">
    <citation type="submission" date="2021-01" db="EMBL/GenBank/DDBJ databases">
        <title>Sequencing the genomes of 1000 actinobacteria strains.</title>
        <authorList>
            <person name="Klenk H.-P."/>
        </authorList>
    </citation>
    <scope>NUCLEOTIDE SEQUENCE [LARGE SCALE GENOMIC DNA]</scope>
    <source>
        <strain evidence="4 5">DSM 13057</strain>
    </source>
</reference>
<name>A0ABS2L1W2_9MICO</name>
<comment type="caution">
    <text evidence="4">The sequence shown here is derived from an EMBL/GenBank/DDBJ whole genome shotgun (WGS) entry which is preliminary data.</text>
</comment>
<dbReference type="PROSITE" id="PS51257">
    <property type="entry name" value="PROKAR_LIPOPROTEIN"/>
    <property type="match status" value="1"/>
</dbReference>
<dbReference type="RefSeq" id="WP_205106761.1">
    <property type="nucleotide sequence ID" value="NZ_BAAAHT010000017.1"/>
</dbReference>
<proteinExistence type="inferred from homology"/>
<dbReference type="InterPro" id="IPR050490">
    <property type="entry name" value="Bact_solute-bd_prot1"/>
</dbReference>
<evidence type="ECO:0000313" key="4">
    <source>
        <dbReference type="EMBL" id="MBM7471047.1"/>
    </source>
</evidence>
<evidence type="ECO:0000256" key="2">
    <source>
        <dbReference type="ARBA" id="ARBA00022448"/>
    </source>
</evidence>
<dbReference type="SUPFAM" id="SSF53850">
    <property type="entry name" value="Periplasmic binding protein-like II"/>
    <property type="match status" value="1"/>
</dbReference>
<evidence type="ECO:0000256" key="1">
    <source>
        <dbReference type="ARBA" id="ARBA00008520"/>
    </source>
</evidence>
<organism evidence="4 5">
    <name type="scientific">Subtercola frigoramans</name>
    <dbReference type="NCBI Taxonomy" id="120298"/>
    <lineage>
        <taxon>Bacteria</taxon>
        <taxon>Bacillati</taxon>
        <taxon>Actinomycetota</taxon>
        <taxon>Actinomycetes</taxon>
        <taxon>Micrococcales</taxon>
        <taxon>Microbacteriaceae</taxon>
        <taxon>Subtercola</taxon>
    </lineage>
</organism>
<sequence length="451" mass="47875">MRLTRDKRVIIPLAGLAVLGLALTGCTGDAPASSGGTAAAGCEDYASYGTFTGSPTVSIYSTIVDVEADQLNQSWADFEKCTGITIKYEGSQEFETQINVRAQGGNPPDLAIFPQPGLLASMVAGGYLKAAPQSVSDNVDKNWSADWKKYGTVGGTFYGAPLMASVKGYIWYSPTFFSSNGYTIPKTLDELNTLTAKIAADGKAKPWCAGFASGEASGWPGTDWIEDVVLRQAGPDVYDKWVTNDVKFTDPQITKAFDYVGNFLKNPAYVNAGFGDVTSVNSTTFQDAGLPILQSQCAMMHQASFYEAQWPKGTKVAEDGDVYGFLMPPAAAGGAQAVTGGGELVGAFKTSDQITAVQTYLSSALWANNRVKLGGVISANKGLDPANAQSPLAVQSIKILQDPNTTFRFDASDLMPAAVGSNSFWKGIVNWINGDSTQTVTDFIQSTWPTK</sequence>
<evidence type="ECO:0000313" key="5">
    <source>
        <dbReference type="Proteomes" id="UP000776164"/>
    </source>
</evidence>
<gene>
    <name evidence="4" type="ORF">JOE66_000681</name>
</gene>
<feature type="signal peptide" evidence="3">
    <location>
        <begin position="1"/>
        <end position="24"/>
    </location>
</feature>
<dbReference type="Gene3D" id="3.40.190.10">
    <property type="entry name" value="Periplasmic binding protein-like II"/>
    <property type="match status" value="2"/>
</dbReference>
<dbReference type="Proteomes" id="UP000776164">
    <property type="component" value="Unassembled WGS sequence"/>
</dbReference>
<dbReference type="PANTHER" id="PTHR43649:SF29">
    <property type="entry name" value="OSMOPROTECTIVE COMPOUNDS-BINDING PROTEIN GGTB"/>
    <property type="match status" value="1"/>
</dbReference>
<evidence type="ECO:0000256" key="3">
    <source>
        <dbReference type="SAM" id="SignalP"/>
    </source>
</evidence>
<comment type="similarity">
    <text evidence="1">Belongs to the bacterial solute-binding protein 1 family.</text>
</comment>
<keyword evidence="2" id="KW-0813">Transport</keyword>
<dbReference type="EMBL" id="JAFBBU010000001">
    <property type="protein sequence ID" value="MBM7471047.1"/>
    <property type="molecule type" value="Genomic_DNA"/>
</dbReference>
<feature type="chain" id="PRO_5047093390" evidence="3">
    <location>
        <begin position="25"/>
        <end position="451"/>
    </location>
</feature>
<keyword evidence="3" id="KW-0732">Signal</keyword>
<protein>
    <submittedName>
        <fullName evidence="4">Alpha-glucoside transport system substrate-binding protein</fullName>
    </submittedName>
</protein>
<dbReference type="PANTHER" id="PTHR43649">
    <property type="entry name" value="ARABINOSE-BINDING PROTEIN-RELATED"/>
    <property type="match status" value="1"/>
</dbReference>